<name>C1AAH8_GEMAT</name>
<protein>
    <submittedName>
        <fullName evidence="3">Isopenicillin N epimerase</fullName>
        <ecNumber evidence="3">5.1.1.17</ecNumber>
    </submittedName>
</protein>
<dbReference type="EC" id="5.1.1.17" evidence="3"/>
<evidence type="ECO:0000256" key="1">
    <source>
        <dbReference type="ARBA" id="ARBA00022898"/>
    </source>
</evidence>
<dbReference type="InterPro" id="IPR015424">
    <property type="entry name" value="PyrdxlP-dep_Trfase"/>
</dbReference>
<accession>C1AAH8</accession>
<dbReference type="Gene3D" id="3.40.640.10">
    <property type="entry name" value="Type I PLP-dependent aspartate aminotransferase-like (Major domain)"/>
    <property type="match status" value="1"/>
</dbReference>
<evidence type="ECO:0000313" key="4">
    <source>
        <dbReference type="Proteomes" id="UP000002209"/>
    </source>
</evidence>
<keyword evidence="1" id="KW-0663">Pyridoxal phosphate</keyword>
<dbReference type="SUPFAM" id="SSF53383">
    <property type="entry name" value="PLP-dependent transferases"/>
    <property type="match status" value="1"/>
</dbReference>
<evidence type="ECO:0000259" key="2">
    <source>
        <dbReference type="Pfam" id="PF00266"/>
    </source>
</evidence>
<dbReference type="HOGENOM" id="CLU_003433_3_3_0"/>
<evidence type="ECO:0000313" key="3">
    <source>
        <dbReference type="EMBL" id="BAH39776.1"/>
    </source>
</evidence>
<gene>
    <name evidence="3" type="ordered locus">GAU_2734</name>
</gene>
<dbReference type="Pfam" id="PF00266">
    <property type="entry name" value="Aminotran_5"/>
    <property type="match status" value="1"/>
</dbReference>
<reference evidence="4" key="1">
    <citation type="submission" date="2006-03" db="EMBL/GenBank/DDBJ databases">
        <title>Complete genome sequence of Gemmatimonas aurantiaca T-27 that represents a novel phylum Gemmatimonadetes.</title>
        <authorList>
            <person name="Takasaki K."/>
            <person name="Ichikawa N."/>
            <person name="Miura H."/>
            <person name="Matsushita S."/>
            <person name="Watanabe Y."/>
            <person name="Oguchi A."/>
            <person name="Ankai A."/>
            <person name="Yashiro I."/>
            <person name="Takahashi M."/>
            <person name="Terui Y."/>
            <person name="Fukui S."/>
            <person name="Yokoyama H."/>
            <person name="Tanikawa S."/>
            <person name="Hanada S."/>
            <person name="Kamagata Y."/>
            <person name="Fujita N."/>
        </authorList>
    </citation>
    <scope>NUCLEOTIDE SEQUENCE [LARGE SCALE GENOMIC DNA]</scope>
    <source>
        <strain evidence="4">T-27 / DSM 14586 / JCM 11422 / NBRC 100505</strain>
    </source>
</reference>
<proteinExistence type="predicted"/>
<dbReference type="GO" id="GO:0045439">
    <property type="term" value="F:isopenicillin-N epimerase activity"/>
    <property type="evidence" value="ECO:0007669"/>
    <property type="project" value="UniProtKB-EC"/>
</dbReference>
<organism evidence="3 4">
    <name type="scientific">Gemmatimonas aurantiaca (strain DSM 14586 / JCM 11422 / NBRC 100505 / T-27)</name>
    <dbReference type="NCBI Taxonomy" id="379066"/>
    <lineage>
        <taxon>Bacteria</taxon>
        <taxon>Pseudomonadati</taxon>
        <taxon>Gemmatimonadota</taxon>
        <taxon>Gemmatimonadia</taxon>
        <taxon>Gemmatimonadales</taxon>
        <taxon>Gemmatimonadaceae</taxon>
        <taxon>Gemmatimonas</taxon>
    </lineage>
</organism>
<dbReference type="eggNOG" id="COG0520">
    <property type="taxonomic scope" value="Bacteria"/>
</dbReference>
<feature type="domain" description="Aminotransferase class V" evidence="2">
    <location>
        <begin position="24"/>
        <end position="347"/>
    </location>
</feature>
<dbReference type="Gene3D" id="3.90.1150.10">
    <property type="entry name" value="Aspartate Aminotransferase, domain 1"/>
    <property type="match status" value="1"/>
</dbReference>
<dbReference type="PANTHER" id="PTHR43092">
    <property type="entry name" value="L-CYSTEINE DESULFHYDRASE"/>
    <property type="match status" value="1"/>
</dbReference>
<dbReference type="InterPro" id="IPR015421">
    <property type="entry name" value="PyrdxlP-dep_Trfase_major"/>
</dbReference>
<dbReference type="InterPro" id="IPR000192">
    <property type="entry name" value="Aminotrans_V_dom"/>
</dbReference>
<dbReference type="InterPro" id="IPR015422">
    <property type="entry name" value="PyrdxlP-dep_Trfase_small"/>
</dbReference>
<keyword evidence="4" id="KW-1185">Reference proteome</keyword>
<dbReference type="STRING" id="379066.GAU_2734"/>
<dbReference type="KEGG" id="gau:GAU_2734"/>
<dbReference type="PANTHER" id="PTHR43092:SF6">
    <property type="entry name" value="BLR1280 PROTEIN"/>
    <property type="match status" value="1"/>
</dbReference>
<dbReference type="Proteomes" id="UP000002209">
    <property type="component" value="Chromosome"/>
</dbReference>
<sequence>MADDEAYWMRVRQAYTIDANHVNLNSGSVSPAPRVVAEAMQRYWTLTNMSPSLYVDTLLYPEVEHVRRRLASVLQCDPETLALTRNTSESLQIAQMGLPLQRGDEIVSTTQDYPRMITAWRQRERRDGVVLKLVRYPVPPSGHDDLYERVMAAVTPRTKVIHICHITYTTGQIFPVRRICDEARRRGIFTIVDGGHSFAHFPFTIADLGCDVYGSSLHKWLCAPVGNGLLYVRKEVITRLWPLLAADPSQDGDIRKFESIGTYPISLRVAVSDAVTFHEEIGGERKAARLRYLRDRWMDGVAALPGVELLTPRDPAQSCAIGAMRLKSLGAQALTDQLQQRWGIHVRPRFVADEFECIRVTPNVFTALHEIDLFVEAIRALAKG</sequence>
<keyword evidence="3" id="KW-0413">Isomerase</keyword>
<dbReference type="AlphaFoldDB" id="C1AAH8"/>
<dbReference type="EMBL" id="AP009153">
    <property type="protein sequence ID" value="BAH39776.1"/>
    <property type="molecule type" value="Genomic_DNA"/>
</dbReference>